<evidence type="ECO:0000256" key="8">
    <source>
        <dbReference type="ARBA" id="ARBA00023128"/>
    </source>
</evidence>
<reference evidence="15" key="1">
    <citation type="submission" date="2025-08" db="UniProtKB">
        <authorList>
            <consortium name="Ensembl"/>
        </authorList>
    </citation>
    <scope>IDENTIFICATION</scope>
</reference>
<evidence type="ECO:0000256" key="1">
    <source>
        <dbReference type="ARBA" id="ARBA00004120"/>
    </source>
</evidence>
<comment type="function">
    <text evidence="12 13">Together with ARL2, plays a role in the nuclear translocation, retention and transcriptional activity of STAT3. May play a role as an effector of ARL2.</text>
</comment>
<feature type="domain" description="BART" evidence="14">
    <location>
        <begin position="23"/>
        <end position="92"/>
    </location>
</feature>
<keyword evidence="6 13" id="KW-0963">Cytoplasm</keyword>
<comment type="similarity">
    <text evidence="4 13">Belongs to the ARL2BP family.</text>
</comment>
<dbReference type="GO" id="GO:0005758">
    <property type="term" value="C:mitochondrial intermembrane space"/>
    <property type="evidence" value="ECO:0007669"/>
    <property type="project" value="UniProtKB-SubCell"/>
</dbReference>
<dbReference type="Proteomes" id="UP000694564">
    <property type="component" value="Chromosome 17"/>
</dbReference>
<dbReference type="OrthoDB" id="302784at2759"/>
<evidence type="ECO:0000256" key="11">
    <source>
        <dbReference type="ARBA" id="ARBA00023273"/>
    </source>
</evidence>
<keyword evidence="7 13" id="KW-0969">Cilium</keyword>
<keyword evidence="16" id="KW-1185">Reference proteome</keyword>
<dbReference type="PANTHER" id="PTHR15487">
    <property type="entry name" value="ADP-RIBOSYLATION FACTOR-LIKE PROTEIN 2-BINDING PROTEIN"/>
    <property type="match status" value="1"/>
</dbReference>
<accession>A0A8D2DZK5</accession>
<dbReference type="Gene3D" id="1.20.1520.10">
    <property type="entry name" value="ADP-ribosylation factor-like 2-binding protein, domain"/>
    <property type="match status" value="1"/>
</dbReference>
<dbReference type="InterPro" id="IPR023379">
    <property type="entry name" value="BART_dom"/>
</dbReference>
<comment type="subcellular location">
    <subcellularLocation>
        <location evidence="1 13">Cytoplasm</location>
        <location evidence="1 13">Cytoskeleton</location>
        <location evidence="1 13">Cilium basal body</location>
    </subcellularLocation>
    <subcellularLocation>
        <location evidence="3 13">Cytoplasm</location>
        <location evidence="3 13">Cytoskeleton</location>
        <location evidence="3 13">Microtubule organizing center</location>
        <location evidence="3 13">Centrosome</location>
    </subcellularLocation>
    <subcellularLocation>
        <location evidence="13">Cytoplasm</location>
    </subcellularLocation>
    <subcellularLocation>
        <location evidence="2 13">Nucleus</location>
    </subcellularLocation>
    <subcellularLocation>
        <location evidence="13">Mitochondrion intermembrane space</location>
    </subcellularLocation>
</comment>
<dbReference type="Pfam" id="PF11527">
    <property type="entry name" value="ARL2_Bind_BART"/>
    <property type="match status" value="1"/>
</dbReference>
<evidence type="ECO:0000256" key="2">
    <source>
        <dbReference type="ARBA" id="ARBA00004123"/>
    </source>
</evidence>
<dbReference type="PANTHER" id="PTHR15487:SF4">
    <property type="entry name" value="ADP-RIBOSYLATION FACTOR-LIKE PROTEIN 2-BINDING PROTEIN"/>
    <property type="match status" value="1"/>
</dbReference>
<keyword evidence="8 13" id="KW-0496">Mitochondrion</keyword>
<dbReference type="GO" id="GO:0005813">
    <property type="term" value="C:centrosome"/>
    <property type="evidence" value="ECO:0007669"/>
    <property type="project" value="UniProtKB-SubCell"/>
</dbReference>
<evidence type="ECO:0000313" key="15">
    <source>
        <dbReference type="Ensembl" id="ENSSVLP00005030975.1"/>
    </source>
</evidence>
<keyword evidence="9 13" id="KW-0206">Cytoskeleton</keyword>
<dbReference type="AlphaFoldDB" id="A0A8D2DZK5"/>
<evidence type="ECO:0000256" key="10">
    <source>
        <dbReference type="ARBA" id="ARBA00023242"/>
    </source>
</evidence>
<protein>
    <recommendedName>
        <fullName evidence="5 13">ADP-ribosylation factor-like protein 2-binding protein</fullName>
        <shortName evidence="13">ARF-like 2-binding protein</shortName>
    </recommendedName>
</protein>
<dbReference type="Ensembl" id="ENSSVLT00005034397.1">
    <property type="protein sequence ID" value="ENSSVLP00005030975.1"/>
    <property type="gene ID" value="ENSSVLG00005024409.1"/>
</dbReference>
<evidence type="ECO:0000256" key="9">
    <source>
        <dbReference type="ARBA" id="ARBA00023212"/>
    </source>
</evidence>
<keyword evidence="10 13" id="KW-0539">Nucleus</keyword>
<dbReference type="GeneTree" id="ENSGT00390000015052"/>
<dbReference type="GO" id="GO:0005634">
    <property type="term" value="C:nucleus"/>
    <property type="evidence" value="ECO:0007669"/>
    <property type="project" value="UniProtKB-SubCell"/>
</dbReference>
<name>A0A8D2DZK5_SCIVU</name>
<evidence type="ECO:0000256" key="4">
    <source>
        <dbReference type="ARBA" id="ARBA00009880"/>
    </source>
</evidence>
<dbReference type="GO" id="GO:0051457">
    <property type="term" value="P:maintenance of protein location in nucleus"/>
    <property type="evidence" value="ECO:0007669"/>
    <property type="project" value="TreeGrafter"/>
</dbReference>
<evidence type="ECO:0000256" key="3">
    <source>
        <dbReference type="ARBA" id="ARBA00004300"/>
    </source>
</evidence>
<evidence type="ECO:0000256" key="7">
    <source>
        <dbReference type="ARBA" id="ARBA00023069"/>
    </source>
</evidence>
<keyword evidence="11 13" id="KW-0966">Cell projection</keyword>
<evidence type="ECO:0000256" key="13">
    <source>
        <dbReference type="RuleBase" id="RU367099"/>
    </source>
</evidence>
<proteinExistence type="inferred from homology"/>
<evidence type="ECO:0000259" key="14">
    <source>
        <dbReference type="Pfam" id="PF11527"/>
    </source>
</evidence>
<evidence type="ECO:0000256" key="5">
    <source>
        <dbReference type="ARBA" id="ARBA00014849"/>
    </source>
</evidence>
<evidence type="ECO:0000313" key="16">
    <source>
        <dbReference type="Proteomes" id="UP000694564"/>
    </source>
</evidence>
<sequence length="94" mass="11021">NVWLGEEGASCRPSLSFSASDAEFHAVVGYLEDIVMDDKFHLLQRNFMNKYYQEIEDTKENKLVYTPIFNECISLVEKSTEEQLLEWILGFNRH</sequence>
<organism evidence="15 16">
    <name type="scientific">Sciurus vulgaris</name>
    <name type="common">Eurasian red squirrel</name>
    <dbReference type="NCBI Taxonomy" id="55149"/>
    <lineage>
        <taxon>Eukaryota</taxon>
        <taxon>Metazoa</taxon>
        <taxon>Chordata</taxon>
        <taxon>Craniata</taxon>
        <taxon>Vertebrata</taxon>
        <taxon>Euteleostomi</taxon>
        <taxon>Mammalia</taxon>
        <taxon>Eutheria</taxon>
        <taxon>Euarchontoglires</taxon>
        <taxon>Glires</taxon>
        <taxon>Rodentia</taxon>
        <taxon>Sciuromorpha</taxon>
        <taxon>Sciuridae</taxon>
        <taxon>Sciurinae</taxon>
        <taxon>Sciurini</taxon>
        <taxon>Sciurus</taxon>
    </lineage>
</organism>
<dbReference type="InterPro" id="IPR042541">
    <property type="entry name" value="BART_sf"/>
</dbReference>
<dbReference type="GO" id="GO:0005929">
    <property type="term" value="C:cilium"/>
    <property type="evidence" value="ECO:0007669"/>
    <property type="project" value="UniProtKB-UniRule"/>
</dbReference>
<evidence type="ECO:0000256" key="6">
    <source>
        <dbReference type="ARBA" id="ARBA00022490"/>
    </source>
</evidence>
<reference evidence="15" key="2">
    <citation type="submission" date="2025-09" db="UniProtKB">
        <authorList>
            <consortium name="Ensembl"/>
        </authorList>
    </citation>
    <scope>IDENTIFICATION</scope>
</reference>
<evidence type="ECO:0000256" key="12">
    <source>
        <dbReference type="ARBA" id="ARBA00025341"/>
    </source>
</evidence>
<dbReference type="InterPro" id="IPR038849">
    <property type="entry name" value="ARL2BP"/>
</dbReference>